<organism evidence="5 6">
    <name type="scientific">Blautia producta</name>
    <dbReference type="NCBI Taxonomy" id="33035"/>
    <lineage>
        <taxon>Bacteria</taxon>
        <taxon>Bacillati</taxon>
        <taxon>Bacillota</taxon>
        <taxon>Clostridia</taxon>
        <taxon>Lachnospirales</taxon>
        <taxon>Lachnospiraceae</taxon>
        <taxon>Blautia</taxon>
    </lineage>
</organism>
<dbReference type="Pfam" id="PF01408">
    <property type="entry name" value="GFO_IDH_MocA"/>
    <property type="match status" value="1"/>
</dbReference>
<dbReference type="InterPro" id="IPR036291">
    <property type="entry name" value="NAD(P)-bd_dom_sf"/>
</dbReference>
<dbReference type="GO" id="GO:0000166">
    <property type="term" value="F:nucleotide binding"/>
    <property type="evidence" value="ECO:0007669"/>
    <property type="project" value="InterPro"/>
</dbReference>
<dbReference type="InterPro" id="IPR055170">
    <property type="entry name" value="GFO_IDH_MocA-like_dom"/>
</dbReference>
<dbReference type="PANTHER" id="PTHR22604:SF105">
    <property type="entry name" value="TRANS-1,2-DIHYDROBENZENE-1,2-DIOL DEHYDROGENASE"/>
    <property type="match status" value="1"/>
</dbReference>
<proteinExistence type="inferred from homology"/>
<gene>
    <name evidence="5" type="ORF">E5259_24360</name>
</gene>
<dbReference type="SUPFAM" id="SSF51735">
    <property type="entry name" value="NAD(P)-binding Rossmann-fold domains"/>
    <property type="match status" value="1"/>
</dbReference>
<evidence type="ECO:0000313" key="6">
    <source>
        <dbReference type="Proteomes" id="UP000515789"/>
    </source>
</evidence>
<evidence type="ECO:0000256" key="1">
    <source>
        <dbReference type="ARBA" id="ARBA00010928"/>
    </source>
</evidence>
<dbReference type="Pfam" id="PF22725">
    <property type="entry name" value="GFO_IDH_MocA_C3"/>
    <property type="match status" value="1"/>
</dbReference>
<dbReference type="InterPro" id="IPR000683">
    <property type="entry name" value="Gfo/Idh/MocA-like_OxRdtase_N"/>
</dbReference>
<name>A0A7G5N0S8_9FIRM</name>
<protein>
    <submittedName>
        <fullName evidence="5">Gfo/Idh/MocA family oxidoreductase</fullName>
    </submittedName>
</protein>
<accession>A0A7G5N0S8</accession>
<feature type="domain" description="GFO/IDH/MocA-like oxidoreductase" evidence="4">
    <location>
        <begin position="133"/>
        <end position="243"/>
    </location>
</feature>
<evidence type="ECO:0000259" key="4">
    <source>
        <dbReference type="Pfam" id="PF22725"/>
    </source>
</evidence>
<comment type="similarity">
    <text evidence="1">Belongs to the Gfo/Idh/MocA family.</text>
</comment>
<dbReference type="AlphaFoldDB" id="A0A7G5N0S8"/>
<dbReference type="GeneID" id="75054083"/>
<evidence type="ECO:0000256" key="2">
    <source>
        <dbReference type="ARBA" id="ARBA00023002"/>
    </source>
</evidence>
<dbReference type="SUPFAM" id="SSF55347">
    <property type="entry name" value="Glyceraldehyde-3-phosphate dehydrogenase-like, C-terminal domain"/>
    <property type="match status" value="1"/>
</dbReference>
<dbReference type="EMBL" id="CP039126">
    <property type="protein sequence ID" value="QMW80471.1"/>
    <property type="molecule type" value="Genomic_DNA"/>
</dbReference>
<dbReference type="GO" id="GO:0016491">
    <property type="term" value="F:oxidoreductase activity"/>
    <property type="evidence" value="ECO:0007669"/>
    <property type="project" value="UniProtKB-KW"/>
</dbReference>
<dbReference type="InterPro" id="IPR050984">
    <property type="entry name" value="Gfo/Idh/MocA_domain"/>
</dbReference>
<sequence>MKIGFLGAGKIAAEMARTINGLKGEVEAYAVAAREYDRAERFAHAYGFTKAYGSYEEMLADENVDLVYISTPIAMHYEHVKMSISYGKNVLCEKGFVLNASQAEEVFQLAEEKGVLLTEGIWTRYMPSRKILEKVLDSGVIGTATSICANLGYSLAEIERLQDIKLGGGTILDLGIYTINFACMAFREKVEKVAASCTKTERGVDGQDCVTLIFEGNKIASLFSSFLVQTDRRGMIFGEKGYAEVTNINNCEKITVYNLEREVIEEYTVPPQITGLEYEVLSCKKALSEGWLECPEMPHSESIRMMRIMDEVRRQMGISFPAEIL</sequence>
<feature type="domain" description="Gfo/Idh/MocA-like oxidoreductase N-terminal" evidence="3">
    <location>
        <begin position="1"/>
        <end position="120"/>
    </location>
</feature>
<keyword evidence="2" id="KW-0560">Oxidoreductase</keyword>
<reference evidence="5 6" key="1">
    <citation type="submission" date="2019-04" db="EMBL/GenBank/DDBJ databases">
        <authorList>
            <person name="Schori C."/>
            <person name="Ahrens C."/>
        </authorList>
    </citation>
    <scope>NUCLEOTIDE SEQUENCE [LARGE SCALE GENOMIC DNA]</scope>
    <source>
        <strain evidence="5 6">DSM 2950</strain>
    </source>
</reference>
<dbReference type="Gene3D" id="3.30.360.10">
    <property type="entry name" value="Dihydrodipicolinate Reductase, domain 2"/>
    <property type="match status" value="1"/>
</dbReference>
<evidence type="ECO:0000259" key="3">
    <source>
        <dbReference type="Pfam" id="PF01408"/>
    </source>
</evidence>
<dbReference type="Proteomes" id="UP000515789">
    <property type="component" value="Chromosome"/>
</dbReference>
<dbReference type="RefSeq" id="WP_018597703.1">
    <property type="nucleotide sequence ID" value="NZ_AP031416.1"/>
</dbReference>
<evidence type="ECO:0000313" key="5">
    <source>
        <dbReference type="EMBL" id="QMW80471.1"/>
    </source>
</evidence>
<dbReference type="Gene3D" id="3.40.50.720">
    <property type="entry name" value="NAD(P)-binding Rossmann-like Domain"/>
    <property type="match status" value="1"/>
</dbReference>
<dbReference type="PANTHER" id="PTHR22604">
    <property type="entry name" value="OXIDOREDUCTASES"/>
    <property type="match status" value="1"/>
</dbReference>